<proteinExistence type="predicted"/>
<reference evidence="1 2" key="1">
    <citation type="submission" date="2019-05" db="EMBL/GenBank/DDBJ databases">
        <title>Another draft genome of Portunus trituberculatus and its Hox gene families provides insights of decapod evolution.</title>
        <authorList>
            <person name="Jeong J.-H."/>
            <person name="Song I."/>
            <person name="Kim S."/>
            <person name="Choi T."/>
            <person name="Kim D."/>
            <person name="Ryu S."/>
            <person name="Kim W."/>
        </authorList>
    </citation>
    <scope>NUCLEOTIDE SEQUENCE [LARGE SCALE GENOMIC DNA]</scope>
    <source>
        <tissue evidence="1">Muscle</tissue>
    </source>
</reference>
<evidence type="ECO:0000313" key="1">
    <source>
        <dbReference type="EMBL" id="MPC19552.1"/>
    </source>
</evidence>
<comment type="caution">
    <text evidence="1">The sequence shown here is derived from an EMBL/GenBank/DDBJ whole genome shotgun (WGS) entry which is preliminary data.</text>
</comment>
<keyword evidence="2" id="KW-1185">Reference proteome</keyword>
<name>A0A5B7DDQ8_PORTR</name>
<accession>A0A5B7DDQ8</accession>
<gene>
    <name evidence="1" type="ORF">E2C01_012469</name>
</gene>
<protein>
    <submittedName>
        <fullName evidence="1">Uncharacterized protein</fullName>
    </submittedName>
</protein>
<organism evidence="1 2">
    <name type="scientific">Portunus trituberculatus</name>
    <name type="common">Swimming crab</name>
    <name type="synonym">Neptunus trituberculatus</name>
    <dbReference type="NCBI Taxonomy" id="210409"/>
    <lineage>
        <taxon>Eukaryota</taxon>
        <taxon>Metazoa</taxon>
        <taxon>Ecdysozoa</taxon>
        <taxon>Arthropoda</taxon>
        <taxon>Crustacea</taxon>
        <taxon>Multicrustacea</taxon>
        <taxon>Malacostraca</taxon>
        <taxon>Eumalacostraca</taxon>
        <taxon>Eucarida</taxon>
        <taxon>Decapoda</taxon>
        <taxon>Pleocyemata</taxon>
        <taxon>Brachyura</taxon>
        <taxon>Eubrachyura</taxon>
        <taxon>Portunoidea</taxon>
        <taxon>Portunidae</taxon>
        <taxon>Portuninae</taxon>
        <taxon>Portunus</taxon>
    </lineage>
</organism>
<dbReference type="EMBL" id="VSRR010000780">
    <property type="protein sequence ID" value="MPC19552.1"/>
    <property type="molecule type" value="Genomic_DNA"/>
</dbReference>
<dbReference type="Proteomes" id="UP000324222">
    <property type="component" value="Unassembled WGS sequence"/>
</dbReference>
<dbReference type="AlphaFoldDB" id="A0A5B7DDQ8"/>
<evidence type="ECO:0000313" key="2">
    <source>
        <dbReference type="Proteomes" id="UP000324222"/>
    </source>
</evidence>
<sequence>MEEIKESCCKGYISNLPVRLQKAYRGEFLKERELLHCNLSQLHVFLQLPRATLLLLLRLGHLDMTVHISCSRVLPHVLLNVAVLGLVV</sequence>